<feature type="domain" description="Bifunctional inhibitor/plant lipid transfer protein/seed storage helical" evidence="3">
    <location>
        <begin position="75"/>
        <end position="146"/>
    </location>
</feature>
<keyword evidence="2" id="KW-0732">Signal</keyword>
<proteinExistence type="predicted"/>
<dbReference type="InterPro" id="IPR027923">
    <property type="entry name" value="Hydrophob_seed_dom"/>
</dbReference>
<feature type="chain" id="PRO_5002352167" description="Bifunctional inhibitor/plant lipid transfer protein/seed storage helical domain-containing protein" evidence="2">
    <location>
        <begin position="27"/>
        <end position="148"/>
    </location>
</feature>
<dbReference type="InterPro" id="IPR036312">
    <property type="entry name" value="Bifun_inhib/LTP/seed_sf"/>
</dbReference>
<feature type="region of interest" description="Disordered" evidence="1">
    <location>
        <begin position="41"/>
        <end position="71"/>
    </location>
</feature>
<dbReference type="STRING" id="40148.A0A0D9Z4Q8"/>
<evidence type="ECO:0000313" key="5">
    <source>
        <dbReference type="Proteomes" id="UP000026961"/>
    </source>
</evidence>
<dbReference type="InterPro" id="IPR016140">
    <property type="entry name" value="Bifunc_inhib/LTP/seed_store"/>
</dbReference>
<reference evidence="4" key="2">
    <citation type="submission" date="2018-05" db="EMBL/GenBank/DDBJ databases">
        <title>OgluRS3 (Oryza glumaepatula Reference Sequence Version 3).</title>
        <authorList>
            <person name="Zhang J."/>
            <person name="Kudrna D."/>
            <person name="Lee S."/>
            <person name="Talag J."/>
            <person name="Welchert J."/>
            <person name="Wing R.A."/>
        </authorList>
    </citation>
    <scope>NUCLEOTIDE SEQUENCE [LARGE SCALE GENOMIC DNA]</scope>
</reference>
<dbReference type="Gene3D" id="1.10.110.10">
    <property type="entry name" value="Plant lipid-transfer and hydrophobic proteins"/>
    <property type="match status" value="1"/>
</dbReference>
<evidence type="ECO:0000256" key="2">
    <source>
        <dbReference type="SAM" id="SignalP"/>
    </source>
</evidence>
<evidence type="ECO:0000259" key="3">
    <source>
        <dbReference type="SMART" id="SM00499"/>
    </source>
</evidence>
<evidence type="ECO:0000256" key="1">
    <source>
        <dbReference type="SAM" id="MobiDB-lite"/>
    </source>
</evidence>
<sequence length="148" mass="14951">MASKRAMNSALFFASVILVLASAVNGGLVLHGHSPCLATAPTPTETPAPAPALVVPPTPAPTPVPTPSPAPPPKCPLPLADLGVCLNVALGNQLLNQQCCSQLSSLPSDTAAFCLCEAIKVKALVNLKVNVPNILKACGKVSALTCVN</sequence>
<dbReference type="Pfam" id="PF14547">
    <property type="entry name" value="Hydrophob_seed"/>
    <property type="match status" value="1"/>
</dbReference>
<dbReference type="SUPFAM" id="SSF47699">
    <property type="entry name" value="Bifunctional inhibitor/lipid-transfer protein/seed storage 2S albumin"/>
    <property type="match status" value="1"/>
</dbReference>
<dbReference type="InterPro" id="IPR051636">
    <property type="entry name" value="Plant_LTP/defense-related"/>
</dbReference>
<dbReference type="SMART" id="SM00499">
    <property type="entry name" value="AAI"/>
    <property type="match status" value="1"/>
</dbReference>
<dbReference type="HOGENOM" id="CLU_138801_0_0_1"/>
<dbReference type="Proteomes" id="UP000026961">
    <property type="component" value="Chromosome 3"/>
</dbReference>
<dbReference type="AlphaFoldDB" id="A0A0D9Z4Q8"/>
<dbReference type="PANTHER" id="PTHR31731">
    <property type="match status" value="1"/>
</dbReference>
<evidence type="ECO:0000313" key="4">
    <source>
        <dbReference type="EnsemblPlants" id="OGLUM03G10610.1"/>
    </source>
</evidence>
<protein>
    <recommendedName>
        <fullName evidence="3">Bifunctional inhibitor/plant lipid transfer protein/seed storage helical domain-containing protein</fullName>
    </recommendedName>
</protein>
<name>A0A0D9Z4Q8_9ORYZ</name>
<organism evidence="4">
    <name type="scientific">Oryza glumipatula</name>
    <dbReference type="NCBI Taxonomy" id="40148"/>
    <lineage>
        <taxon>Eukaryota</taxon>
        <taxon>Viridiplantae</taxon>
        <taxon>Streptophyta</taxon>
        <taxon>Embryophyta</taxon>
        <taxon>Tracheophyta</taxon>
        <taxon>Spermatophyta</taxon>
        <taxon>Magnoliopsida</taxon>
        <taxon>Liliopsida</taxon>
        <taxon>Poales</taxon>
        <taxon>Poaceae</taxon>
        <taxon>BOP clade</taxon>
        <taxon>Oryzoideae</taxon>
        <taxon>Oryzeae</taxon>
        <taxon>Oryzinae</taxon>
        <taxon>Oryza</taxon>
    </lineage>
</organism>
<feature type="compositionally biased region" description="Pro residues" evidence="1">
    <location>
        <begin position="44"/>
        <end position="71"/>
    </location>
</feature>
<dbReference type="EnsemblPlants" id="OGLUM03G10610.1">
    <property type="protein sequence ID" value="OGLUM03G10610.1"/>
    <property type="gene ID" value="OGLUM03G10610"/>
</dbReference>
<keyword evidence="5" id="KW-1185">Reference proteome</keyword>
<dbReference type="Gramene" id="OGLUM03G10610.1">
    <property type="protein sequence ID" value="OGLUM03G10610.1"/>
    <property type="gene ID" value="OGLUM03G10610"/>
</dbReference>
<accession>A0A0D9Z4Q8</accession>
<reference evidence="4" key="1">
    <citation type="submission" date="2015-04" db="UniProtKB">
        <authorList>
            <consortium name="EnsemblPlants"/>
        </authorList>
    </citation>
    <scope>IDENTIFICATION</scope>
</reference>
<feature type="signal peptide" evidence="2">
    <location>
        <begin position="1"/>
        <end position="26"/>
    </location>
</feature>